<organism evidence="1 2">
    <name type="scientific">Holotrichia oblita</name>
    <name type="common">Chafer beetle</name>
    <dbReference type="NCBI Taxonomy" id="644536"/>
    <lineage>
        <taxon>Eukaryota</taxon>
        <taxon>Metazoa</taxon>
        <taxon>Ecdysozoa</taxon>
        <taxon>Arthropoda</taxon>
        <taxon>Hexapoda</taxon>
        <taxon>Insecta</taxon>
        <taxon>Pterygota</taxon>
        <taxon>Neoptera</taxon>
        <taxon>Endopterygota</taxon>
        <taxon>Coleoptera</taxon>
        <taxon>Polyphaga</taxon>
        <taxon>Scarabaeiformia</taxon>
        <taxon>Scarabaeidae</taxon>
        <taxon>Melolonthinae</taxon>
        <taxon>Holotrichia</taxon>
    </lineage>
</organism>
<evidence type="ECO:0000313" key="1">
    <source>
        <dbReference type="EMBL" id="KAI4460379.1"/>
    </source>
</evidence>
<evidence type="ECO:0000313" key="2">
    <source>
        <dbReference type="Proteomes" id="UP001056778"/>
    </source>
</evidence>
<proteinExistence type="predicted"/>
<accession>A0ACB9T0P2</accession>
<keyword evidence="2" id="KW-1185">Reference proteome</keyword>
<dbReference type="EMBL" id="CM043019">
    <property type="protein sequence ID" value="KAI4460379.1"/>
    <property type="molecule type" value="Genomic_DNA"/>
</dbReference>
<gene>
    <name evidence="1" type="ORF">MML48_5g00014523</name>
</gene>
<protein>
    <submittedName>
        <fullName evidence="1">Leucine-rich repeat domain superfamily</fullName>
    </submittedName>
</protein>
<name>A0ACB9T0P2_HOLOL</name>
<reference evidence="1" key="1">
    <citation type="submission" date="2022-04" db="EMBL/GenBank/DDBJ databases">
        <title>Chromosome-scale genome assembly of Holotrichia oblita Faldermann.</title>
        <authorList>
            <person name="Rongchong L."/>
        </authorList>
    </citation>
    <scope>NUCLEOTIDE SEQUENCE</scope>
    <source>
        <strain evidence="1">81SQS9</strain>
    </source>
</reference>
<dbReference type="Proteomes" id="UP001056778">
    <property type="component" value="Chromosome 5"/>
</dbReference>
<sequence>MNSLTTLWLERNKLRSITINEDSDPLPALKVLDMIENNLKSFDYKLLDEKLPNIQDILIGKNRWNCDFLVKMYNYYSVRNVSVCLDARCNASETDYFIRVNCSNVNFHATKGRDNPDETTGIIEDDEGDTEQNDFVLDSDVSSSGRFDISKILLTALVVVLFLSII</sequence>
<comment type="caution">
    <text evidence="1">The sequence shown here is derived from an EMBL/GenBank/DDBJ whole genome shotgun (WGS) entry which is preliminary data.</text>
</comment>